<dbReference type="Proteomes" id="UP001151760">
    <property type="component" value="Unassembled WGS sequence"/>
</dbReference>
<organism evidence="1 2">
    <name type="scientific">Tanacetum coccineum</name>
    <dbReference type="NCBI Taxonomy" id="301880"/>
    <lineage>
        <taxon>Eukaryota</taxon>
        <taxon>Viridiplantae</taxon>
        <taxon>Streptophyta</taxon>
        <taxon>Embryophyta</taxon>
        <taxon>Tracheophyta</taxon>
        <taxon>Spermatophyta</taxon>
        <taxon>Magnoliopsida</taxon>
        <taxon>eudicotyledons</taxon>
        <taxon>Gunneridae</taxon>
        <taxon>Pentapetalae</taxon>
        <taxon>asterids</taxon>
        <taxon>campanulids</taxon>
        <taxon>Asterales</taxon>
        <taxon>Asteraceae</taxon>
        <taxon>Asteroideae</taxon>
        <taxon>Anthemideae</taxon>
        <taxon>Anthemidinae</taxon>
        <taxon>Tanacetum</taxon>
    </lineage>
</organism>
<accession>A0ABQ5D076</accession>
<evidence type="ECO:0000313" key="1">
    <source>
        <dbReference type="EMBL" id="GJT32736.1"/>
    </source>
</evidence>
<keyword evidence="2" id="KW-1185">Reference proteome</keyword>
<name>A0ABQ5D076_9ASTR</name>
<comment type="caution">
    <text evidence="1">The sequence shown here is derived from an EMBL/GenBank/DDBJ whole genome shotgun (WGS) entry which is preliminary data.</text>
</comment>
<evidence type="ECO:0000313" key="2">
    <source>
        <dbReference type="Proteomes" id="UP001151760"/>
    </source>
</evidence>
<sequence length="289" mass="33403">METKDVHAMKYKMSKAKERCMAYFCFFHSYLQVLSKEDLKGTRIEHGFKRAFLSLFGQDSEAFTSTMVLNVDQLQKLLDKDEFQEDGSMAAFRVLNRQFQQFIDSHVTLDYDGQMTDKYFVTYTRIKVKQFRETLLQHMGNVKKSVDERTRHQRQYNRRQDINAFRAQRIANTHDPLALMSNTQTPFHPDQLSHITYIQHPQPNNNFVPQPSFNTNYMPQPMQNLEDSSDPTTAMNKALALLAKAFKICQNQYGNGNVVTTLAKGNGNGINGNPIRCQSSEQETGIFKD</sequence>
<reference evidence="1" key="2">
    <citation type="submission" date="2022-01" db="EMBL/GenBank/DDBJ databases">
        <authorList>
            <person name="Yamashiro T."/>
            <person name="Shiraishi A."/>
            <person name="Satake H."/>
            <person name="Nakayama K."/>
        </authorList>
    </citation>
    <scope>NUCLEOTIDE SEQUENCE</scope>
</reference>
<proteinExistence type="predicted"/>
<dbReference type="EMBL" id="BQNB010014817">
    <property type="protein sequence ID" value="GJT32736.1"/>
    <property type="molecule type" value="Genomic_DNA"/>
</dbReference>
<gene>
    <name evidence="1" type="ORF">Tco_0923155</name>
</gene>
<protein>
    <submittedName>
        <fullName evidence="1">Uncharacterized protein</fullName>
    </submittedName>
</protein>
<reference evidence="1" key="1">
    <citation type="journal article" date="2022" name="Int. J. Mol. Sci.">
        <title>Draft Genome of Tanacetum Coccineum: Genomic Comparison of Closely Related Tanacetum-Family Plants.</title>
        <authorList>
            <person name="Yamashiro T."/>
            <person name="Shiraishi A."/>
            <person name="Nakayama K."/>
            <person name="Satake H."/>
        </authorList>
    </citation>
    <scope>NUCLEOTIDE SEQUENCE</scope>
</reference>